<evidence type="ECO:0000256" key="2">
    <source>
        <dbReference type="SAM" id="SignalP"/>
    </source>
</evidence>
<evidence type="ECO:0000313" key="5">
    <source>
        <dbReference type="Proteomes" id="UP000605848"/>
    </source>
</evidence>
<dbReference type="EMBL" id="JAEQMY010000017">
    <property type="protein sequence ID" value="MBL0405026.1"/>
    <property type="molecule type" value="Genomic_DNA"/>
</dbReference>
<feature type="chain" id="PRO_5037323864" evidence="2">
    <location>
        <begin position="23"/>
        <end position="254"/>
    </location>
</feature>
<dbReference type="Pfam" id="PF05239">
    <property type="entry name" value="PRC"/>
    <property type="match status" value="1"/>
</dbReference>
<evidence type="ECO:0000256" key="1">
    <source>
        <dbReference type="SAM" id="MobiDB-lite"/>
    </source>
</evidence>
<dbReference type="RefSeq" id="WP_202060311.1">
    <property type="nucleotide sequence ID" value="NZ_JAEQMY010000017.1"/>
</dbReference>
<feature type="signal peptide" evidence="2">
    <location>
        <begin position="1"/>
        <end position="22"/>
    </location>
</feature>
<dbReference type="Gene3D" id="2.30.30.240">
    <property type="entry name" value="PRC-barrel domain"/>
    <property type="match status" value="1"/>
</dbReference>
<gene>
    <name evidence="4" type="ORF">JKG68_13700</name>
</gene>
<comment type="caution">
    <text evidence="4">The sequence shown here is derived from an EMBL/GenBank/DDBJ whole genome shotgun (WGS) entry which is preliminary data.</text>
</comment>
<keyword evidence="2" id="KW-0732">Signal</keyword>
<organism evidence="4 5">
    <name type="scientific">Microvirga aerilata</name>
    <dbReference type="NCBI Taxonomy" id="670292"/>
    <lineage>
        <taxon>Bacteria</taxon>
        <taxon>Pseudomonadati</taxon>
        <taxon>Pseudomonadota</taxon>
        <taxon>Alphaproteobacteria</taxon>
        <taxon>Hyphomicrobiales</taxon>
        <taxon>Methylobacteriaceae</taxon>
        <taxon>Microvirga</taxon>
    </lineage>
</organism>
<name>A0A936Z8Y6_9HYPH</name>
<feature type="compositionally biased region" description="Low complexity" evidence="1">
    <location>
        <begin position="232"/>
        <end position="254"/>
    </location>
</feature>
<dbReference type="InterPro" id="IPR011033">
    <property type="entry name" value="PRC_barrel-like_sf"/>
</dbReference>
<sequence>MLKKHMAACLVVTAFAAAPALAQTSTTPSGATDRPAASGSGSTTSGSSAMQPGAAGAAGSATMNQGASSAMGQGGMQGQFMTQMQPEQIMASELIGTRVVSANNESIGDINDVIVDRNGQVMAAVVGVGGFLGIGEKDVAVPFKSLEFANSQQAQAMDSSNSGNAASGNVATTGSTATTGNTATTGSGAAGSTNMAANNNAGASGSSAANNQPERVVLRMTKAELQAAPAFNSDASNTGGTTTGSAGNTTAPKQ</sequence>
<reference evidence="4" key="1">
    <citation type="submission" date="2021-01" db="EMBL/GenBank/DDBJ databases">
        <title>Microvirga sp.</title>
        <authorList>
            <person name="Kim M.K."/>
        </authorList>
    </citation>
    <scope>NUCLEOTIDE SEQUENCE</scope>
    <source>
        <strain evidence="4">5420S-16</strain>
    </source>
</reference>
<evidence type="ECO:0000313" key="4">
    <source>
        <dbReference type="EMBL" id="MBL0405026.1"/>
    </source>
</evidence>
<dbReference type="SUPFAM" id="SSF50346">
    <property type="entry name" value="PRC-barrel domain"/>
    <property type="match status" value="1"/>
</dbReference>
<keyword evidence="5" id="KW-1185">Reference proteome</keyword>
<dbReference type="InterPro" id="IPR027275">
    <property type="entry name" value="PRC-brl_dom"/>
</dbReference>
<feature type="region of interest" description="Disordered" evidence="1">
    <location>
        <begin position="23"/>
        <end position="76"/>
    </location>
</feature>
<accession>A0A936Z8Y6</accession>
<feature type="region of interest" description="Disordered" evidence="1">
    <location>
        <begin position="157"/>
        <end position="254"/>
    </location>
</feature>
<dbReference type="PANTHER" id="PTHR36505:SF1">
    <property type="entry name" value="BLR1072 PROTEIN"/>
    <property type="match status" value="1"/>
</dbReference>
<feature type="compositionally biased region" description="Low complexity" evidence="1">
    <location>
        <begin position="36"/>
        <end position="49"/>
    </location>
</feature>
<proteinExistence type="predicted"/>
<dbReference type="PANTHER" id="PTHR36505">
    <property type="entry name" value="BLR1072 PROTEIN"/>
    <property type="match status" value="1"/>
</dbReference>
<feature type="compositionally biased region" description="Low complexity" evidence="1">
    <location>
        <begin position="159"/>
        <end position="211"/>
    </location>
</feature>
<protein>
    <submittedName>
        <fullName evidence="4">PRC-barrel domain-containing protein</fullName>
    </submittedName>
</protein>
<dbReference type="AlphaFoldDB" id="A0A936Z8Y6"/>
<feature type="compositionally biased region" description="Polar residues" evidence="1">
    <location>
        <begin position="61"/>
        <end position="70"/>
    </location>
</feature>
<dbReference type="Proteomes" id="UP000605848">
    <property type="component" value="Unassembled WGS sequence"/>
</dbReference>
<evidence type="ECO:0000259" key="3">
    <source>
        <dbReference type="Pfam" id="PF05239"/>
    </source>
</evidence>
<feature type="domain" description="PRC-barrel" evidence="3">
    <location>
        <begin position="88"/>
        <end position="146"/>
    </location>
</feature>